<evidence type="ECO:0000313" key="2">
    <source>
        <dbReference type="Proteomes" id="UP000288178"/>
    </source>
</evidence>
<dbReference type="RefSeq" id="WP_128198406.1">
    <property type="nucleotide sequence ID" value="NZ_SACT01000003.1"/>
</dbReference>
<keyword evidence="2" id="KW-1185">Reference proteome</keyword>
<comment type="caution">
    <text evidence="1">The sequence shown here is derived from an EMBL/GenBank/DDBJ whole genome shotgun (WGS) entry which is preliminary data.</text>
</comment>
<organism evidence="1 2">
    <name type="scientific">Rubrivivax albus</name>
    <dbReference type="NCBI Taxonomy" id="2499835"/>
    <lineage>
        <taxon>Bacteria</taxon>
        <taxon>Pseudomonadati</taxon>
        <taxon>Pseudomonadota</taxon>
        <taxon>Betaproteobacteria</taxon>
        <taxon>Burkholderiales</taxon>
        <taxon>Sphaerotilaceae</taxon>
        <taxon>Rubrivivax</taxon>
    </lineage>
</organism>
<name>A0A3S2VX13_9BURK</name>
<dbReference type="AlphaFoldDB" id="A0A3S2VX13"/>
<reference evidence="1 2" key="1">
    <citation type="submission" date="2019-01" db="EMBL/GenBank/DDBJ databases">
        <authorList>
            <person name="Chen W.-M."/>
        </authorList>
    </citation>
    <scope>NUCLEOTIDE SEQUENCE [LARGE SCALE GENOMIC DNA]</scope>
    <source>
        <strain evidence="1 2">ICH-3</strain>
    </source>
</reference>
<evidence type="ECO:0000313" key="1">
    <source>
        <dbReference type="EMBL" id="RVT51405.1"/>
    </source>
</evidence>
<dbReference type="EMBL" id="SACT01000003">
    <property type="protein sequence ID" value="RVT51405.1"/>
    <property type="molecule type" value="Genomic_DNA"/>
</dbReference>
<proteinExistence type="predicted"/>
<accession>A0A3S2VX13</accession>
<gene>
    <name evidence="1" type="ORF">ENE75_11270</name>
</gene>
<dbReference type="Proteomes" id="UP000288178">
    <property type="component" value="Unassembled WGS sequence"/>
</dbReference>
<sequence length="72" mass="8151">MSTTLQYQVRFGTMAPTAPVTPTVWQRLWAAIERHGQRRAAAELRRIAAHHVFSDPEMTRHLLAAADQAERA</sequence>
<protein>
    <submittedName>
        <fullName evidence="1">Uncharacterized protein</fullName>
    </submittedName>
</protein>